<dbReference type="GeneID" id="135193754"/>
<dbReference type="RefSeq" id="XP_064073643.1">
    <property type="nucleotide sequence ID" value="XM_064217573.1"/>
</dbReference>
<feature type="transmembrane region" description="Helical" evidence="1">
    <location>
        <begin position="131"/>
        <end position="149"/>
    </location>
</feature>
<keyword evidence="1" id="KW-0472">Membrane</keyword>
<name>A0ABM4AQS1_VANTA</name>
<protein>
    <submittedName>
        <fullName evidence="3">Uncharacterized protein LOC135193754</fullName>
    </submittedName>
</protein>
<evidence type="ECO:0000313" key="3">
    <source>
        <dbReference type="RefSeq" id="XP_064073643.1"/>
    </source>
</evidence>
<feature type="transmembrane region" description="Helical" evidence="1">
    <location>
        <begin position="75"/>
        <end position="98"/>
    </location>
</feature>
<accession>A0ABM4AQS1</accession>
<sequence>MSPPSPRINTYMNVAKIPILDVYSKIFIIIELILGTNRLLILGIKKKVYVLLLLTYSLSIHIVLLYFVVHKYNEYIFQLIVVADFIQYLMCNVLAFIFQEKFLNFYIELNKFDGDIGFIVRKAGNRKSIQNYFQIFVTIGLSFTFYGISNNFERNNIPMLILLPMKFLHCFELHYYGHMFILIIPRIKLIINYIRFSYPNEKNCEHEETSGRDEKLNNFKKQIKKYSKIDMKSLINYYNRIIIIFDYLYESIKWQVLILFYMK</sequence>
<feature type="transmembrane region" description="Helical" evidence="1">
    <location>
        <begin position="22"/>
        <end position="41"/>
    </location>
</feature>
<gene>
    <name evidence="3" type="primary">LOC135193754</name>
</gene>
<keyword evidence="1" id="KW-1133">Transmembrane helix</keyword>
<evidence type="ECO:0000313" key="2">
    <source>
        <dbReference type="Proteomes" id="UP001652626"/>
    </source>
</evidence>
<keyword evidence="1" id="KW-0812">Transmembrane</keyword>
<reference evidence="3" key="1">
    <citation type="submission" date="2025-08" db="UniProtKB">
        <authorList>
            <consortium name="RefSeq"/>
        </authorList>
    </citation>
    <scope>IDENTIFICATION</scope>
    <source>
        <tissue evidence="3">Whole body</tissue>
    </source>
</reference>
<organism evidence="2 3">
    <name type="scientific">Vanessa tameamea</name>
    <name type="common">Kamehameha butterfly</name>
    <dbReference type="NCBI Taxonomy" id="334116"/>
    <lineage>
        <taxon>Eukaryota</taxon>
        <taxon>Metazoa</taxon>
        <taxon>Ecdysozoa</taxon>
        <taxon>Arthropoda</taxon>
        <taxon>Hexapoda</taxon>
        <taxon>Insecta</taxon>
        <taxon>Pterygota</taxon>
        <taxon>Neoptera</taxon>
        <taxon>Endopterygota</taxon>
        <taxon>Lepidoptera</taxon>
        <taxon>Glossata</taxon>
        <taxon>Ditrysia</taxon>
        <taxon>Papilionoidea</taxon>
        <taxon>Nymphalidae</taxon>
        <taxon>Nymphalinae</taxon>
        <taxon>Vanessa</taxon>
    </lineage>
</organism>
<feature type="transmembrane region" description="Helical" evidence="1">
    <location>
        <begin position="175"/>
        <end position="194"/>
    </location>
</feature>
<proteinExistence type="predicted"/>
<dbReference type="Proteomes" id="UP001652626">
    <property type="component" value="Chromosome 17"/>
</dbReference>
<keyword evidence="2" id="KW-1185">Reference proteome</keyword>
<feature type="transmembrane region" description="Helical" evidence="1">
    <location>
        <begin position="48"/>
        <end position="69"/>
    </location>
</feature>
<evidence type="ECO:0000256" key="1">
    <source>
        <dbReference type="SAM" id="Phobius"/>
    </source>
</evidence>